<evidence type="ECO:0000313" key="2">
    <source>
        <dbReference type="Proteomes" id="UP000183567"/>
    </source>
</evidence>
<reference evidence="1 2" key="1">
    <citation type="submission" date="2016-03" db="EMBL/GenBank/DDBJ databases">
        <title>Comparative genomics of the ectomycorrhizal sister species Rhizopogon vinicolor and Rhizopogon vesiculosus (Basidiomycota: Boletales) reveals a divergence of the mating type B locus.</title>
        <authorList>
            <person name="Mujic A.B."/>
            <person name="Kuo A."/>
            <person name="Tritt A."/>
            <person name="Lipzen A."/>
            <person name="Chen C."/>
            <person name="Johnson J."/>
            <person name="Sharma A."/>
            <person name="Barry K."/>
            <person name="Grigoriev I.V."/>
            <person name="Spatafora J.W."/>
        </authorList>
    </citation>
    <scope>NUCLEOTIDE SEQUENCE [LARGE SCALE GENOMIC DNA]</scope>
    <source>
        <strain evidence="1 2">AM-OR11-056</strain>
    </source>
</reference>
<proteinExistence type="predicted"/>
<name>A0A1J8Q4F4_9AGAM</name>
<evidence type="ECO:0000313" key="1">
    <source>
        <dbReference type="EMBL" id="OJA15933.1"/>
    </source>
</evidence>
<keyword evidence="2" id="KW-1185">Reference proteome</keyword>
<protein>
    <submittedName>
        <fullName evidence="1">Uncharacterized protein</fullName>
    </submittedName>
</protein>
<comment type="caution">
    <text evidence="1">The sequence shown here is derived from an EMBL/GenBank/DDBJ whole genome shotgun (WGS) entry which is preliminary data.</text>
</comment>
<dbReference type="Proteomes" id="UP000183567">
    <property type="component" value="Unassembled WGS sequence"/>
</dbReference>
<gene>
    <name evidence="1" type="ORF">AZE42_02652</name>
</gene>
<dbReference type="EMBL" id="LVVM01002785">
    <property type="protein sequence ID" value="OJA15933.1"/>
    <property type="molecule type" value="Genomic_DNA"/>
</dbReference>
<sequence length="43" mass="4469">MYNLVALVEQMAANLDAAKKDSLLRVKVAASKAADPIGIGPNT</sequence>
<dbReference type="AlphaFoldDB" id="A0A1J8Q4F4"/>
<accession>A0A1J8Q4F4</accession>
<organism evidence="1 2">
    <name type="scientific">Rhizopogon vesiculosus</name>
    <dbReference type="NCBI Taxonomy" id="180088"/>
    <lineage>
        <taxon>Eukaryota</taxon>
        <taxon>Fungi</taxon>
        <taxon>Dikarya</taxon>
        <taxon>Basidiomycota</taxon>
        <taxon>Agaricomycotina</taxon>
        <taxon>Agaricomycetes</taxon>
        <taxon>Agaricomycetidae</taxon>
        <taxon>Boletales</taxon>
        <taxon>Suillineae</taxon>
        <taxon>Rhizopogonaceae</taxon>
        <taxon>Rhizopogon</taxon>
    </lineage>
</organism>